<keyword evidence="1" id="KW-0732">Signal</keyword>
<reference evidence="2 3" key="1">
    <citation type="submission" date="2018-07" db="EMBL/GenBank/DDBJ databases">
        <title>Chryseobacterium lacus sp. nov., isolated from lake water.</title>
        <authorList>
            <person name="Li C.-M."/>
        </authorList>
    </citation>
    <scope>NUCLEOTIDE SEQUENCE [LARGE SCALE GENOMIC DNA]</scope>
    <source>
        <strain evidence="2 3">YLOS41</strain>
    </source>
</reference>
<keyword evidence="3" id="KW-1185">Reference proteome</keyword>
<dbReference type="OrthoDB" id="9765571at2"/>
<evidence type="ECO:0000256" key="1">
    <source>
        <dbReference type="SAM" id="SignalP"/>
    </source>
</evidence>
<dbReference type="Proteomes" id="UP000252172">
    <property type="component" value="Unassembled WGS sequence"/>
</dbReference>
<dbReference type="RefSeq" id="WP_114303516.1">
    <property type="nucleotide sequence ID" value="NZ_QPIE01000004.1"/>
</dbReference>
<evidence type="ECO:0000313" key="2">
    <source>
        <dbReference type="EMBL" id="RCU42930.1"/>
    </source>
</evidence>
<protein>
    <submittedName>
        <fullName evidence="2">Hemin receptor</fullName>
    </submittedName>
</protein>
<proteinExistence type="predicted"/>
<comment type="caution">
    <text evidence="2">The sequence shown here is derived from an EMBL/GenBank/DDBJ whole genome shotgun (WGS) entry which is preliminary data.</text>
</comment>
<gene>
    <name evidence="2" type="ORF">DQ356_05695</name>
</gene>
<name>A0A368MYC6_9FLAO</name>
<dbReference type="SUPFAM" id="SSF56935">
    <property type="entry name" value="Porins"/>
    <property type="match status" value="1"/>
</dbReference>
<sequence>MIKKSLAVLSISAAFYIQAQDVSNVRNTLGVYSGSTNEGTAKFNAMAGATGALGGDATSLFNNPAGLGVAISSEITGTLLLSNYTNKSSLYGNSASYSNSNFNIGNVGGVATFQLLTETPWKFVNLGFNYSGESLDDYIETPGLNTIQFGNAINNLELNRHAYDRRGLKSKMNIGVGANYDNNIYFGAGLNFHTVELDQFDTAEFKVSDIATNKVFFEQFAKQYTPFSEKASGFSMSLGALGKLPGGFRWGAALETPTWWHIERVFNYYEINGSDGVAAENRNLRTPLKATLSAGYVASKNFSMNIDYTIGITKPHYKVRGAAETEMNDFFSDHANNVSEIKAGAEYRIKDFRIRGGYAFASNPVSPVSMNTYRQDGSDALATYNNLFASSRNTVGLGIGYNFKSFYVDAAYQHSNTKYNSPFLFGYNDGNINSSYYSANSFVDSESSAVADVQNKRNNFSVTFGWKF</sequence>
<feature type="chain" id="PRO_5016894106" evidence="1">
    <location>
        <begin position="20"/>
        <end position="468"/>
    </location>
</feature>
<accession>A0A368MYC6</accession>
<evidence type="ECO:0000313" key="3">
    <source>
        <dbReference type="Proteomes" id="UP000252172"/>
    </source>
</evidence>
<organism evidence="2 3">
    <name type="scientific">Chryseobacterium lacus</name>
    <dbReference type="NCBI Taxonomy" id="2058346"/>
    <lineage>
        <taxon>Bacteria</taxon>
        <taxon>Pseudomonadati</taxon>
        <taxon>Bacteroidota</taxon>
        <taxon>Flavobacteriia</taxon>
        <taxon>Flavobacteriales</taxon>
        <taxon>Weeksellaceae</taxon>
        <taxon>Chryseobacterium group</taxon>
        <taxon>Chryseobacterium</taxon>
    </lineage>
</organism>
<keyword evidence="2" id="KW-0675">Receptor</keyword>
<feature type="signal peptide" evidence="1">
    <location>
        <begin position="1"/>
        <end position="19"/>
    </location>
</feature>
<dbReference type="Gene3D" id="2.40.160.60">
    <property type="entry name" value="Outer membrane protein transport protein (OMPP1/FadL/TodX)"/>
    <property type="match status" value="1"/>
</dbReference>
<dbReference type="AlphaFoldDB" id="A0A368MYC6"/>
<dbReference type="EMBL" id="QPIE01000004">
    <property type="protein sequence ID" value="RCU42930.1"/>
    <property type="molecule type" value="Genomic_DNA"/>
</dbReference>